<evidence type="ECO:0000313" key="6">
    <source>
        <dbReference type="EMBL" id="AOP32006.1"/>
    </source>
</evidence>
<dbReference type="EMBL" id="KU746951">
    <property type="protein sequence ID" value="AOP32006.1"/>
    <property type="molecule type" value="mRNA"/>
</dbReference>
<evidence type="ECO:0000256" key="1">
    <source>
        <dbReference type="ARBA" id="ARBA00005562"/>
    </source>
</evidence>
<evidence type="ECO:0000256" key="3">
    <source>
        <dbReference type="RuleBase" id="RU004019"/>
    </source>
</evidence>
<accession>A0A1C9KCZ4</accession>
<dbReference type="PROSITE" id="PS50061">
    <property type="entry name" value="ETS_DOMAIN_3"/>
    <property type="match status" value="1"/>
</dbReference>
<dbReference type="SUPFAM" id="SSF46785">
    <property type="entry name" value="Winged helix' DNA-binding domain"/>
    <property type="match status" value="1"/>
</dbReference>
<dbReference type="AlphaFoldDB" id="A0A1C9KCZ4"/>
<evidence type="ECO:0000259" key="5">
    <source>
        <dbReference type="PROSITE" id="PS50061"/>
    </source>
</evidence>
<comment type="similarity">
    <text evidence="1 3">Belongs to the ETS family.</text>
</comment>
<dbReference type="InterPro" id="IPR036390">
    <property type="entry name" value="WH_DNA-bd_sf"/>
</dbReference>
<dbReference type="GO" id="GO:0006357">
    <property type="term" value="P:regulation of transcription by RNA polymerase II"/>
    <property type="evidence" value="ECO:0007669"/>
    <property type="project" value="InterPro"/>
</dbReference>
<feature type="region of interest" description="Disordered" evidence="4">
    <location>
        <begin position="152"/>
        <end position="183"/>
    </location>
</feature>
<protein>
    <submittedName>
        <fullName evidence="6">Ets variant 6</fullName>
    </submittedName>
</protein>
<evidence type="ECO:0000256" key="2">
    <source>
        <dbReference type="ARBA" id="ARBA00023125"/>
    </source>
</evidence>
<dbReference type="PROSITE" id="PS00346">
    <property type="entry name" value="ETS_DOMAIN_2"/>
    <property type="match status" value="1"/>
</dbReference>
<dbReference type="GO" id="GO:0003700">
    <property type="term" value="F:DNA-binding transcription factor activity"/>
    <property type="evidence" value="ECO:0007669"/>
    <property type="project" value="InterPro"/>
</dbReference>
<comment type="subcellular location">
    <subcellularLocation>
        <location evidence="3">Nucleus</location>
    </subcellularLocation>
</comment>
<dbReference type="InterPro" id="IPR000418">
    <property type="entry name" value="Ets_dom"/>
</dbReference>
<feature type="domain" description="ETS" evidence="5">
    <location>
        <begin position="208"/>
        <end position="289"/>
    </location>
</feature>
<organism evidence="6">
    <name type="scientific">Nematostella vectensis</name>
    <name type="common">Starlet sea anemone</name>
    <dbReference type="NCBI Taxonomy" id="45351"/>
    <lineage>
        <taxon>Eukaryota</taxon>
        <taxon>Metazoa</taxon>
        <taxon>Cnidaria</taxon>
        <taxon>Anthozoa</taxon>
        <taxon>Hexacorallia</taxon>
        <taxon>Actiniaria</taxon>
        <taxon>Edwardsiidae</taxon>
        <taxon>Nematostella</taxon>
    </lineage>
</organism>
<dbReference type="Gene3D" id="1.10.10.10">
    <property type="entry name" value="Winged helix-like DNA-binding domain superfamily/Winged helix DNA-binding domain"/>
    <property type="match status" value="1"/>
</dbReference>
<dbReference type="InterPro" id="IPR036388">
    <property type="entry name" value="WH-like_DNA-bd_sf"/>
</dbReference>
<dbReference type="PANTHER" id="PTHR11849:SF191">
    <property type="entry name" value="ECDYSONE-INDUCED PROTEIN 74EF ISOFORM B"/>
    <property type="match status" value="1"/>
</dbReference>
<evidence type="ECO:0000256" key="4">
    <source>
        <dbReference type="SAM" id="MobiDB-lite"/>
    </source>
</evidence>
<sequence length="299" mass="33899">MEKLKLEKSEAETPVLSSQLLEEWLSMPMTETRIATAAPIIATTITLEAIQNVLYASGYPIEAKNIDTDFGPFDDTQFDVVVDVETSSQEENTKNGFSKEFLNQCEDSLPDCSDISELSEDDVLSILNVSALSSDSEMDFSCDSGIEAEMDDMQESPKKAEPKHLKDADYKDTDKNSCNECGSELSKSTQKKKIKAKEGQAGSIDGCQYLWEFLHYLVTDKKYEKYIAWQNPQKGIFRMVDHNGVAKLWGKHKKRKNMTYDKLSRALRYYYSKDILAKVSGQRLTYKFCRTPSGRPYPS</sequence>
<dbReference type="Pfam" id="PF00178">
    <property type="entry name" value="Ets"/>
    <property type="match status" value="1"/>
</dbReference>
<reference evidence="6" key="1">
    <citation type="submission" date="2016-02" db="EMBL/GenBank/DDBJ databases">
        <title>Erk-MAPK signaling is required for endodermal and ectodermal patterning prior to the onset of gastrulation in the sea anemone Nematostella vectensis.</title>
        <authorList>
            <person name="Johnston H."/>
            <person name="Amiel A.R."/>
            <person name="Chock T."/>
            <person name="Dahlin P."/>
            <person name="Steinworth B."/>
            <person name="Iglesias M."/>
            <person name="Layden M."/>
            <person name="Rottinger E."/>
            <person name="Martindale M.Q."/>
        </authorList>
    </citation>
    <scope>NUCLEOTIDE SEQUENCE</scope>
</reference>
<name>A0A1C9KCZ4_NEMVE</name>
<keyword evidence="2 3" id="KW-0238">DNA-binding</keyword>
<dbReference type="PRINTS" id="PR00454">
    <property type="entry name" value="ETSDOMAIN"/>
</dbReference>
<dbReference type="PANTHER" id="PTHR11849">
    <property type="entry name" value="ETS"/>
    <property type="match status" value="1"/>
</dbReference>
<proteinExistence type="evidence at transcript level"/>
<dbReference type="SMART" id="SM00413">
    <property type="entry name" value="ETS"/>
    <property type="match status" value="1"/>
</dbReference>
<dbReference type="InterPro" id="IPR046328">
    <property type="entry name" value="ETS_fam"/>
</dbReference>
<keyword evidence="3" id="KW-0539">Nucleus</keyword>
<feature type="compositionally biased region" description="Basic and acidic residues" evidence="4">
    <location>
        <begin position="155"/>
        <end position="177"/>
    </location>
</feature>
<dbReference type="GO" id="GO:0043565">
    <property type="term" value="F:sequence-specific DNA binding"/>
    <property type="evidence" value="ECO:0007669"/>
    <property type="project" value="InterPro"/>
</dbReference>
<dbReference type="GO" id="GO:0005634">
    <property type="term" value="C:nucleus"/>
    <property type="evidence" value="ECO:0007669"/>
    <property type="project" value="UniProtKB-SubCell"/>
</dbReference>